<dbReference type="PROSITE" id="PS51819">
    <property type="entry name" value="VOC"/>
    <property type="match status" value="1"/>
</dbReference>
<dbReference type="PANTHER" id="PTHR43279">
    <property type="entry name" value="CATECHOL-2,3-DIOXYGENASE"/>
    <property type="match status" value="1"/>
</dbReference>
<dbReference type="GO" id="GO:0051213">
    <property type="term" value="F:dioxygenase activity"/>
    <property type="evidence" value="ECO:0007669"/>
    <property type="project" value="UniProtKB-KW"/>
</dbReference>
<dbReference type="PANTHER" id="PTHR43279:SF1">
    <property type="entry name" value="CATECHOL-2,3-DIOXYGENASE"/>
    <property type="match status" value="1"/>
</dbReference>
<organism evidence="2 3">
    <name type="scientific">Deinococcus hopiensis KR-140</name>
    <dbReference type="NCBI Taxonomy" id="695939"/>
    <lineage>
        <taxon>Bacteria</taxon>
        <taxon>Thermotogati</taxon>
        <taxon>Deinococcota</taxon>
        <taxon>Deinococci</taxon>
        <taxon>Deinococcales</taxon>
        <taxon>Deinococcaceae</taxon>
        <taxon>Deinococcus</taxon>
    </lineage>
</organism>
<evidence type="ECO:0000313" key="3">
    <source>
        <dbReference type="Proteomes" id="UP000192582"/>
    </source>
</evidence>
<dbReference type="InterPro" id="IPR029068">
    <property type="entry name" value="Glyas_Bleomycin-R_OHBP_Dase"/>
</dbReference>
<keyword evidence="3" id="KW-1185">Reference proteome</keyword>
<keyword evidence="2" id="KW-0223">Dioxygenase</keyword>
<name>A0A1W1VV22_9DEIO</name>
<dbReference type="AlphaFoldDB" id="A0A1W1VV22"/>
<dbReference type="InterPro" id="IPR004360">
    <property type="entry name" value="Glyas_Fos-R_dOase_dom"/>
</dbReference>
<dbReference type="STRING" id="695939.SAMN00790413_06388"/>
<dbReference type="RefSeq" id="WP_084051211.1">
    <property type="nucleotide sequence ID" value="NZ_FWWU01000010.1"/>
</dbReference>
<feature type="domain" description="VOC" evidence="1">
    <location>
        <begin position="31"/>
        <end position="152"/>
    </location>
</feature>
<gene>
    <name evidence="2" type="ORF">SAMN00790413_06388</name>
</gene>
<dbReference type="SUPFAM" id="SSF54593">
    <property type="entry name" value="Glyoxalase/Bleomycin resistance protein/Dihydroxybiphenyl dioxygenase"/>
    <property type="match status" value="2"/>
</dbReference>
<dbReference type="InterPro" id="IPR037523">
    <property type="entry name" value="VOC_core"/>
</dbReference>
<dbReference type="OrthoDB" id="9792626at2"/>
<dbReference type="Gene3D" id="3.10.180.10">
    <property type="entry name" value="2,3-Dihydroxybiphenyl 1,2-Dioxygenase, domain 1"/>
    <property type="match status" value="2"/>
</dbReference>
<accession>A0A1W1VV22</accession>
<proteinExistence type="predicted"/>
<reference evidence="2 3" key="1">
    <citation type="submission" date="2017-04" db="EMBL/GenBank/DDBJ databases">
        <authorList>
            <person name="Afonso C.L."/>
            <person name="Miller P.J."/>
            <person name="Scott M.A."/>
            <person name="Spackman E."/>
            <person name="Goraichik I."/>
            <person name="Dimitrov K.M."/>
            <person name="Suarez D.L."/>
            <person name="Swayne D.E."/>
        </authorList>
    </citation>
    <scope>NUCLEOTIDE SEQUENCE [LARGE SCALE GENOMIC DNA]</scope>
    <source>
        <strain evidence="2 3">KR-140</strain>
    </source>
</reference>
<keyword evidence="2" id="KW-0560">Oxidoreductase</keyword>
<protein>
    <submittedName>
        <fullName evidence="2">Catechol 2,3-dioxygenase</fullName>
    </submittedName>
</protein>
<sequence length="312" mass="33608">MNIPPTIPYPTLPLDRVGLNPPHHTLPANVRLGPVVLQINDLGASLDFYRSVIGLHLHHQDDQGGQRTARLGTPDGRVLLELREKRGVKYAPHRGRLGLYHVALLLPTRGDLGRFIVHALGLGVHVGQSDHHYSEATYLKDPDGLSVEVYRDRSREEWRVTQDGEIIGGGDALDLAALTAAAGGAPWTGVPDGTTVGHLHFYVGDIDEAARFYHAGLGFPKVTWLLTAPTALFLGAGGYHHHVGVNTWAAGSAPSDDDDARLLSWDLVLPDQITFESVLAGLRAEGFGVTATPEGTLASDPWGITVRLRTNG</sequence>
<dbReference type="Pfam" id="PF00903">
    <property type="entry name" value="Glyoxalase"/>
    <property type="match status" value="1"/>
</dbReference>
<evidence type="ECO:0000259" key="1">
    <source>
        <dbReference type="PROSITE" id="PS51819"/>
    </source>
</evidence>
<evidence type="ECO:0000313" key="2">
    <source>
        <dbReference type="EMBL" id="SMB97176.1"/>
    </source>
</evidence>
<dbReference type="Proteomes" id="UP000192582">
    <property type="component" value="Unassembled WGS sequence"/>
</dbReference>
<dbReference type="EMBL" id="FWWU01000010">
    <property type="protein sequence ID" value="SMB97176.1"/>
    <property type="molecule type" value="Genomic_DNA"/>
</dbReference>